<name>A0ABS9QXL5_9GAMM</name>
<gene>
    <name evidence="1" type="ORF">H9J30_14345</name>
</gene>
<protein>
    <submittedName>
        <fullName evidence="1">Uncharacterized protein</fullName>
    </submittedName>
</protein>
<proteinExistence type="predicted"/>
<keyword evidence="2" id="KW-1185">Reference proteome</keyword>
<sequence>MTTEKFKASVQYNDLQGSSAADNADFGDATKWLSENGFIDEQENLVGIKVYIGENHCEHNEPVFVEFLIDSTTRNLNDVSGAEDSPIALRRVSKDMSINDFFALFKRFEITLSSMSELENKHYSYES</sequence>
<evidence type="ECO:0000313" key="1">
    <source>
        <dbReference type="EMBL" id="MCG9965082.1"/>
    </source>
</evidence>
<dbReference type="Proteomes" id="UP000829384">
    <property type="component" value="Unassembled WGS sequence"/>
</dbReference>
<evidence type="ECO:0000313" key="2">
    <source>
        <dbReference type="Proteomes" id="UP000829384"/>
    </source>
</evidence>
<dbReference type="RefSeq" id="WP_240131613.1">
    <property type="nucleotide sequence ID" value="NZ_JACSDI010000011.1"/>
</dbReference>
<dbReference type="EMBL" id="JACSDI010000011">
    <property type="protein sequence ID" value="MCG9965082.1"/>
    <property type="molecule type" value="Genomic_DNA"/>
</dbReference>
<comment type="caution">
    <text evidence="1">The sequence shown here is derived from an EMBL/GenBank/DDBJ whole genome shotgun (WGS) entry which is preliminary data.</text>
</comment>
<organism evidence="1 2">
    <name type="scientific">Shewanella cutis</name>
    <dbReference type="NCBI Taxonomy" id="2766780"/>
    <lineage>
        <taxon>Bacteria</taxon>
        <taxon>Pseudomonadati</taxon>
        <taxon>Pseudomonadota</taxon>
        <taxon>Gammaproteobacteria</taxon>
        <taxon>Alteromonadales</taxon>
        <taxon>Shewanellaceae</taxon>
        <taxon>Shewanella</taxon>
    </lineage>
</organism>
<reference evidence="1 2" key="1">
    <citation type="submission" date="2020-08" db="EMBL/GenBank/DDBJ databases">
        <title>Whole genome sequence of Shewanella sp strain PS-2.</title>
        <authorList>
            <person name="Das S.K."/>
        </authorList>
    </citation>
    <scope>NUCLEOTIDE SEQUENCE [LARGE SCALE GENOMIC DNA]</scope>
    <source>
        <strain evidence="1 2">PS-2</strain>
    </source>
</reference>
<accession>A0ABS9QXL5</accession>